<dbReference type="EMBL" id="CP042306">
    <property type="protein sequence ID" value="QDZ07620.1"/>
    <property type="molecule type" value="Genomic_DNA"/>
</dbReference>
<dbReference type="OrthoDB" id="3696136at2"/>
<dbReference type="RefSeq" id="WP_146571271.1">
    <property type="nucleotide sequence ID" value="NZ_CP042306.1"/>
</dbReference>
<evidence type="ECO:0000313" key="2">
    <source>
        <dbReference type="EMBL" id="QDZ07620.1"/>
    </source>
</evidence>
<organism evidence="2 3">
    <name type="scientific">Sphingomonas panacisoli</name>
    <dbReference type="NCBI Taxonomy" id="1813879"/>
    <lineage>
        <taxon>Bacteria</taxon>
        <taxon>Pseudomonadati</taxon>
        <taxon>Pseudomonadota</taxon>
        <taxon>Alphaproteobacteria</taxon>
        <taxon>Sphingomonadales</taxon>
        <taxon>Sphingomonadaceae</taxon>
        <taxon>Sphingomonas</taxon>
    </lineage>
</organism>
<dbReference type="Proteomes" id="UP000315673">
    <property type="component" value="Chromosome"/>
</dbReference>
<feature type="compositionally biased region" description="Pro residues" evidence="1">
    <location>
        <begin position="18"/>
        <end position="30"/>
    </location>
</feature>
<keyword evidence="3" id="KW-1185">Reference proteome</keyword>
<feature type="region of interest" description="Disordered" evidence="1">
    <location>
        <begin position="1"/>
        <end position="49"/>
    </location>
</feature>
<gene>
    <name evidence="2" type="ORF">FPZ24_09060</name>
</gene>
<accession>A0A5B8LKK7</accession>
<reference evidence="2 3" key="1">
    <citation type="submission" date="2019-07" db="EMBL/GenBank/DDBJ databases">
        <title>Full genome sequence of Sphingomonas sp. 4R-6-7(HKS19).</title>
        <authorList>
            <person name="Im W.-T."/>
        </authorList>
    </citation>
    <scope>NUCLEOTIDE SEQUENCE [LARGE SCALE GENOMIC DNA]</scope>
    <source>
        <strain evidence="2 3">HKS19</strain>
    </source>
</reference>
<evidence type="ECO:0000313" key="3">
    <source>
        <dbReference type="Proteomes" id="UP000315673"/>
    </source>
</evidence>
<sequence length="132" mass="13571">MAIAPDARENDAEALTEPPAPAVEPAPPAAEQPVAEPPAAVDPATSEQTNRAAAAAAVAAVVSADPNLVSTTVALPTDALEFLRSQSTKNGTSTGDELRRSIGTQKFLQDKLAEGATLQLRDAKGNLFDVKI</sequence>
<feature type="compositionally biased region" description="Low complexity" evidence="1">
    <location>
        <begin position="31"/>
        <end position="44"/>
    </location>
</feature>
<evidence type="ECO:0000256" key="1">
    <source>
        <dbReference type="SAM" id="MobiDB-lite"/>
    </source>
</evidence>
<feature type="compositionally biased region" description="Basic and acidic residues" evidence="1">
    <location>
        <begin position="1"/>
        <end position="11"/>
    </location>
</feature>
<protein>
    <submittedName>
        <fullName evidence="2">Uncharacterized protein</fullName>
    </submittedName>
</protein>
<proteinExistence type="predicted"/>
<dbReference type="AlphaFoldDB" id="A0A5B8LKK7"/>
<dbReference type="KEGG" id="spai:FPZ24_09060"/>
<name>A0A5B8LKK7_9SPHN</name>